<organism evidence="16 17">
    <name type="scientific">Gleimia hominis</name>
    <dbReference type="NCBI Taxonomy" id="595468"/>
    <lineage>
        <taxon>Bacteria</taxon>
        <taxon>Bacillati</taxon>
        <taxon>Actinomycetota</taxon>
        <taxon>Actinomycetes</taxon>
        <taxon>Actinomycetales</taxon>
        <taxon>Actinomycetaceae</taxon>
        <taxon>Gleimia</taxon>
    </lineage>
</organism>
<keyword evidence="8 14" id="KW-0418">Kinase</keyword>
<dbReference type="InterPro" id="IPR023468">
    <property type="entry name" value="Riboflavin_kinase"/>
</dbReference>
<protein>
    <recommendedName>
        <fullName evidence="14">Riboflavin biosynthesis protein</fullName>
    </recommendedName>
    <domain>
        <recommendedName>
            <fullName evidence="14">Riboflavin kinase</fullName>
            <ecNumber evidence="14">2.7.1.26</ecNumber>
        </recommendedName>
        <alternativeName>
            <fullName evidence="14">Flavokinase</fullName>
        </alternativeName>
    </domain>
    <domain>
        <recommendedName>
            <fullName evidence="14">FMN adenylyltransferase</fullName>
            <ecNumber evidence="14">2.7.7.2</ecNumber>
        </recommendedName>
        <alternativeName>
            <fullName evidence="14">FAD pyrophosphorylase</fullName>
        </alternativeName>
        <alternativeName>
            <fullName evidence="14">FAD synthase</fullName>
        </alternativeName>
    </domain>
</protein>
<evidence type="ECO:0000256" key="11">
    <source>
        <dbReference type="ARBA" id="ARBA00023268"/>
    </source>
</evidence>
<accession>A0ABU3IBA3</accession>
<dbReference type="EC" id="2.7.7.2" evidence="14"/>
<dbReference type="SUPFAM" id="SSF82114">
    <property type="entry name" value="Riboflavin kinase-like"/>
    <property type="match status" value="1"/>
</dbReference>
<evidence type="ECO:0000256" key="1">
    <source>
        <dbReference type="ARBA" id="ARBA00004726"/>
    </source>
</evidence>
<keyword evidence="6 14" id="KW-0548">Nucleotidyltransferase</keyword>
<evidence type="ECO:0000313" key="16">
    <source>
        <dbReference type="EMBL" id="MDT3767508.1"/>
    </source>
</evidence>
<comment type="catalytic activity">
    <reaction evidence="13 14">
        <text>FMN + ATP + H(+) = FAD + diphosphate</text>
        <dbReference type="Rhea" id="RHEA:17237"/>
        <dbReference type="ChEBI" id="CHEBI:15378"/>
        <dbReference type="ChEBI" id="CHEBI:30616"/>
        <dbReference type="ChEBI" id="CHEBI:33019"/>
        <dbReference type="ChEBI" id="CHEBI:57692"/>
        <dbReference type="ChEBI" id="CHEBI:58210"/>
        <dbReference type="EC" id="2.7.7.2"/>
    </reaction>
</comment>
<dbReference type="EC" id="2.7.1.26" evidence="14"/>
<sequence length="329" mass="35804">MSVWRSLGEVPADLRCVVTIGNFDGVHVGHQKVLNACIERAKARELPPVVVTFYPHPVQVHHPERNLQLITTLQDRLDALAGQGITHTLVLTYDKSLYSMSPREFAQRVLVDCLGAQEVVVGEDVLFGADNAGDLDTLRTLGGELGFAVKAVTDLESAEGRRWSSTWIRELLAEGDVAGAARVLGRPHRIRGIVEHGFKRGRKIGFPTANLSASIEGVVPADGVYAGWLSMRVKDAPAHVFLPAAISVGMNPQFDGDKHTVEAHVLGRHDLNIYGEEVAVSFVARIRPMLTFRSVDELLSTMDDDIRKVASILGVTVSGRVDPEAVTAR</sequence>
<dbReference type="Pfam" id="PF01687">
    <property type="entry name" value="Flavokinase"/>
    <property type="match status" value="1"/>
</dbReference>
<comment type="pathway">
    <text evidence="2 14">Cofactor biosynthesis; FMN biosynthesis; FMN from riboflavin (ATP route): step 1/1.</text>
</comment>
<name>A0ABU3IBA3_9ACTO</name>
<feature type="domain" description="Riboflavin kinase" evidence="15">
    <location>
        <begin position="183"/>
        <end position="314"/>
    </location>
</feature>
<evidence type="ECO:0000259" key="15">
    <source>
        <dbReference type="SMART" id="SM00904"/>
    </source>
</evidence>
<keyword evidence="5 14" id="KW-0808">Transferase</keyword>
<dbReference type="CDD" id="cd02064">
    <property type="entry name" value="FAD_synthetase_N"/>
    <property type="match status" value="1"/>
</dbReference>
<dbReference type="InterPro" id="IPR014729">
    <property type="entry name" value="Rossmann-like_a/b/a_fold"/>
</dbReference>
<gene>
    <name evidence="16" type="ORF">QS713_05460</name>
</gene>
<evidence type="ECO:0000313" key="17">
    <source>
        <dbReference type="Proteomes" id="UP001247542"/>
    </source>
</evidence>
<comment type="caution">
    <text evidence="16">The sequence shown here is derived from an EMBL/GenBank/DDBJ whole genome shotgun (WGS) entry which is preliminary data.</text>
</comment>
<comment type="catalytic activity">
    <reaction evidence="12 14">
        <text>riboflavin + ATP = FMN + ADP + H(+)</text>
        <dbReference type="Rhea" id="RHEA:14357"/>
        <dbReference type="ChEBI" id="CHEBI:15378"/>
        <dbReference type="ChEBI" id="CHEBI:30616"/>
        <dbReference type="ChEBI" id="CHEBI:57986"/>
        <dbReference type="ChEBI" id="CHEBI:58210"/>
        <dbReference type="ChEBI" id="CHEBI:456216"/>
        <dbReference type="EC" id="2.7.1.26"/>
    </reaction>
</comment>
<keyword evidence="7 14" id="KW-0547">Nucleotide-binding</keyword>
<dbReference type="Gene3D" id="2.40.30.30">
    <property type="entry name" value="Riboflavin kinase-like"/>
    <property type="match status" value="1"/>
</dbReference>
<comment type="pathway">
    <text evidence="1 14">Cofactor biosynthesis; FAD biosynthesis; FAD from FMN: step 1/1.</text>
</comment>
<dbReference type="EMBL" id="JASXSX010000001">
    <property type="protein sequence ID" value="MDT3767508.1"/>
    <property type="molecule type" value="Genomic_DNA"/>
</dbReference>
<dbReference type="NCBIfam" id="NF004160">
    <property type="entry name" value="PRK05627.1-3"/>
    <property type="match status" value="1"/>
</dbReference>
<dbReference type="GO" id="GO:0003919">
    <property type="term" value="F:FMN adenylyltransferase activity"/>
    <property type="evidence" value="ECO:0007669"/>
    <property type="project" value="UniProtKB-EC"/>
</dbReference>
<keyword evidence="10 14" id="KW-0067">ATP-binding</keyword>
<keyword evidence="11" id="KW-0511">Multifunctional enzyme</keyword>
<proteinExistence type="inferred from homology"/>
<keyword evidence="17" id="KW-1185">Reference proteome</keyword>
<comment type="similarity">
    <text evidence="14">Belongs to the ribF family.</text>
</comment>
<dbReference type="RefSeq" id="WP_313273788.1">
    <property type="nucleotide sequence ID" value="NZ_JASXSX010000001.1"/>
</dbReference>
<evidence type="ECO:0000256" key="8">
    <source>
        <dbReference type="ARBA" id="ARBA00022777"/>
    </source>
</evidence>
<evidence type="ECO:0000256" key="7">
    <source>
        <dbReference type="ARBA" id="ARBA00022741"/>
    </source>
</evidence>
<evidence type="ECO:0000256" key="12">
    <source>
        <dbReference type="ARBA" id="ARBA00047880"/>
    </source>
</evidence>
<evidence type="ECO:0000256" key="4">
    <source>
        <dbReference type="ARBA" id="ARBA00022643"/>
    </source>
</evidence>
<evidence type="ECO:0000256" key="6">
    <source>
        <dbReference type="ARBA" id="ARBA00022695"/>
    </source>
</evidence>
<reference evidence="16 17" key="1">
    <citation type="submission" date="2023-06" db="EMBL/GenBank/DDBJ databases">
        <title>Draft genome sequence of Gleimia hominis type strain CCUG 57540T.</title>
        <authorList>
            <person name="Salva-Serra F."/>
            <person name="Cardew S."/>
            <person name="Jensie Markopoulos S."/>
            <person name="Ohlen M."/>
            <person name="Inganas E."/>
            <person name="Svensson-Stadler L."/>
            <person name="Moore E.R.B."/>
        </authorList>
    </citation>
    <scope>NUCLEOTIDE SEQUENCE [LARGE SCALE GENOMIC DNA]</scope>
    <source>
        <strain evidence="16 17">CCUG 57540</strain>
    </source>
</reference>
<dbReference type="InterPro" id="IPR023465">
    <property type="entry name" value="Riboflavin_kinase_dom_sf"/>
</dbReference>
<evidence type="ECO:0000256" key="10">
    <source>
        <dbReference type="ARBA" id="ARBA00022840"/>
    </source>
</evidence>
<evidence type="ECO:0000256" key="3">
    <source>
        <dbReference type="ARBA" id="ARBA00022630"/>
    </source>
</evidence>
<dbReference type="Proteomes" id="UP001247542">
    <property type="component" value="Unassembled WGS sequence"/>
</dbReference>
<dbReference type="GO" id="GO:0008531">
    <property type="term" value="F:riboflavin kinase activity"/>
    <property type="evidence" value="ECO:0007669"/>
    <property type="project" value="UniProtKB-EC"/>
</dbReference>
<keyword evidence="9 14" id="KW-0274">FAD</keyword>
<dbReference type="NCBIfam" id="TIGR00083">
    <property type="entry name" value="ribF"/>
    <property type="match status" value="1"/>
</dbReference>
<dbReference type="InterPro" id="IPR015865">
    <property type="entry name" value="Riboflavin_kinase_bac/euk"/>
</dbReference>
<evidence type="ECO:0000256" key="2">
    <source>
        <dbReference type="ARBA" id="ARBA00005201"/>
    </source>
</evidence>
<dbReference type="SUPFAM" id="SSF52374">
    <property type="entry name" value="Nucleotidylyl transferase"/>
    <property type="match status" value="1"/>
</dbReference>
<dbReference type="PANTHER" id="PTHR22749">
    <property type="entry name" value="RIBOFLAVIN KINASE/FMN ADENYLYLTRANSFERASE"/>
    <property type="match status" value="1"/>
</dbReference>
<dbReference type="InterPro" id="IPR002606">
    <property type="entry name" value="Riboflavin_kinase_bac"/>
</dbReference>
<evidence type="ECO:0000256" key="5">
    <source>
        <dbReference type="ARBA" id="ARBA00022679"/>
    </source>
</evidence>
<dbReference type="SMART" id="SM00904">
    <property type="entry name" value="Flavokinase"/>
    <property type="match status" value="1"/>
</dbReference>
<dbReference type="Gene3D" id="3.40.50.620">
    <property type="entry name" value="HUPs"/>
    <property type="match status" value="1"/>
</dbReference>
<evidence type="ECO:0000256" key="14">
    <source>
        <dbReference type="PIRNR" id="PIRNR004491"/>
    </source>
</evidence>
<dbReference type="InterPro" id="IPR015864">
    <property type="entry name" value="FAD_synthase"/>
</dbReference>
<dbReference type="Pfam" id="PF06574">
    <property type="entry name" value="FAD_syn"/>
    <property type="match status" value="1"/>
</dbReference>
<keyword evidence="4 14" id="KW-0288">FMN</keyword>
<dbReference type="PANTHER" id="PTHR22749:SF6">
    <property type="entry name" value="RIBOFLAVIN KINASE"/>
    <property type="match status" value="1"/>
</dbReference>
<dbReference type="PIRSF" id="PIRSF004491">
    <property type="entry name" value="FAD_Synth"/>
    <property type="match status" value="1"/>
</dbReference>
<evidence type="ECO:0000256" key="9">
    <source>
        <dbReference type="ARBA" id="ARBA00022827"/>
    </source>
</evidence>
<keyword evidence="3 14" id="KW-0285">Flavoprotein</keyword>
<evidence type="ECO:0000256" key="13">
    <source>
        <dbReference type="ARBA" id="ARBA00049494"/>
    </source>
</evidence>